<dbReference type="InterPro" id="IPR012545">
    <property type="entry name" value="DUF1697"/>
</dbReference>
<dbReference type="EMBL" id="JAAEAA010000012">
    <property type="protein sequence ID" value="NDK56370.1"/>
    <property type="molecule type" value="Genomic_DNA"/>
</dbReference>
<comment type="caution">
    <text evidence="1">The sequence shown here is derived from an EMBL/GenBank/DDBJ whole genome shotgun (WGS) entry which is preliminary data.</text>
</comment>
<proteinExistence type="predicted"/>
<reference evidence="1 2" key="1">
    <citation type="submission" date="2020-01" db="EMBL/GenBank/DDBJ databases">
        <authorList>
            <person name="Kim M.K."/>
        </authorList>
    </citation>
    <scope>NUCLEOTIDE SEQUENCE [LARGE SCALE GENOMIC DNA]</scope>
    <source>
        <strain evidence="1 2">BT213</strain>
    </source>
</reference>
<name>A0A6B2H8K0_9BACT</name>
<dbReference type="RefSeq" id="WP_162346430.1">
    <property type="nucleotide sequence ID" value="NZ_JAAEAA010000012.1"/>
</dbReference>
<dbReference type="Gene3D" id="3.30.70.1280">
    <property type="entry name" value="SP0830-like domains"/>
    <property type="match status" value="1"/>
</dbReference>
<evidence type="ECO:0000313" key="1">
    <source>
        <dbReference type="EMBL" id="NDK56370.1"/>
    </source>
</evidence>
<organism evidence="1 2">
    <name type="scientific">Pontibacter fetidus</name>
    <dbReference type="NCBI Taxonomy" id="2700082"/>
    <lineage>
        <taxon>Bacteria</taxon>
        <taxon>Pseudomonadati</taxon>
        <taxon>Bacteroidota</taxon>
        <taxon>Cytophagia</taxon>
        <taxon>Cytophagales</taxon>
        <taxon>Hymenobacteraceae</taxon>
        <taxon>Pontibacter</taxon>
    </lineage>
</organism>
<dbReference type="Pfam" id="PF08002">
    <property type="entry name" value="DUF1697"/>
    <property type="match status" value="1"/>
</dbReference>
<dbReference type="PANTHER" id="PTHR36439">
    <property type="entry name" value="BLL4334 PROTEIN"/>
    <property type="match status" value="1"/>
</dbReference>
<dbReference type="PANTHER" id="PTHR36439:SF1">
    <property type="entry name" value="DUF1697 DOMAIN-CONTAINING PROTEIN"/>
    <property type="match status" value="1"/>
</dbReference>
<protein>
    <submittedName>
        <fullName evidence="1">DUF1697 domain-containing protein</fullName>
    </submittedName>
</protein>
<gene>
    <name evidence="1" type="ORF">GWO68_10605</name>
</gene>
<dbReference type="PIRSF" id="PIRSF008502">
    <property type="entry name" value="UCP008502"/>
    <property type="match status" value="1"/>
</dbReference>
<keyword evidence="2" id="KW-1185">Reference proteome</keyword>
<sequence>MPRYISILRGINVSGHRMIKMNALKELCSSLGFQNVQTYIQSGNIVYQHKEGSTNELSHTLKTAIEQSFGFDVPVITFTLDELTKIVNANPFLKDSSNQAEYFHVTFLSGKPEDSAFEEIKVGDYKNDKLELIGEAMYLYCPDSYSNSKLTNSFFEKKLKVSATTRNWKTTNELLRIANSITV</sequence>
<dbReference type="AlphaFoldDB" id="A0A6B2H8K0"/>
<dbReference type="Proteomes" id="UP000478546">
    <property type="component" value="Unassembled WGS sequence"/>
</dbReference>
<accession>A0A6B2H8K0</accession>
<dbReference type="SUPFAM" id="SSF160379">
    <property type="entry name" value="SP0830-like"/>
    <property type="match status" value="1"/>
</dbReference>
<evidence type="ECO:0000313" key="2">
    <source>
        <dbReference type="Proteomes" id="UP000478546"/>
    </source>
</evidence>